<evidence type="ECO:0000313" key="2">
    <source>
        <dbReference type="Proteomes" id="UP000789405"/>
    </source>
</evidence>
<protein>
    <submittedName>
        <fullName evidence="1">16256_t:CDS:1</fullName>
    </submittedName>
</protein>
<organism evidence="1 2">
    <name type="scientific">Dentiscutata erythropus</name>
    <dbReference type="NCBI Taxonomy" id="1348616"/>
    <lineage>
        <taxon>Eukaryota</taxon>
        <taxon>Fungi</taxon>
        <taxon>Fungi incertae sedis</taxon>
        <taxon>Mucoromycota</taxon>
        <taxon>Glomeromycotina</taxon>
        <taxon>Glomeromycetes</taxon>
        <taxon>Diversisporales</taxon>
        <taxon>Gigasporaceae</taxon>
        <taxon>Dentiscutata</taxon>
    </lineage>
</organism>
<sequence>IAIYYDNFHQKFEIFTNPINCVILINKNFESLQNATSICNASSFPEKDFLNIDQNYKDNSKGLDKYNSK</sequence>
<evidence type="ECO:0000313" key="1">
    <source>
        <dbReference type="EMBL" id="CAG8774216.1"/>
    </source>
</evidence>
<gene>
    <name evidence="1" type="ORF">DERYTH_LOCUS18991</name>
</gene>
<proteinExistence type="predicted"/>
<comment type="caution">
    <text evidence="1">The sequence shown here is derived from an EMBL/GenBank/DDBJ whole genome shotgun (WGS) entry which is preliminary data.</text>
</comment>
<dbReference type="AlphaFoldDB" id="A0A9N9JCF0"/>
<feature type="non-terminal residue" evidence="1">
    <location>
        <position position="1"/>
    </location>
</feature>
<accession>A0A9N9JCF0</accession>
<dbReference type="EMBL" id="CAJVPY010020103">
    <property type="protein sequence ID" value="CAG8774216.1"/>
    <property type="molecule type" value="Genomic_DNA"/>
</dbReference>
<reference evidence="1" key="1">
    <citation type="submission" date="2021-06" db="EMBL/GenBank/DDBJ databases">
        <authorList>
            <person name="Kallberg Y."/>
            <person name="Tangrot J."/>
            <person name="Rosling A."/>
        </authorList>
    </citation>
    <scope>NUCLEOTIDE SEQUENCE</scope>
    <source>
        <strain evidence="1">MA453B</strain>
    </source>
</reference>
<dbReference type="Proteomes" id="UP000789405">
    <property type="component" value="Unassembled WGS sequence"/>
</dbReference>
<name>A0A9N9JCF0_9GLOM</name>
<keyword evidence="2" id="KW-1185">Reference proteome</keyword>